<dbReference type="Proteomes" id="UP000267027">
    <property type="component" value="Unassembled WGS sequence"/>
</dbReference>
<dbReference type="PROSITE" id="PS51186">
    <property type="entry name" value="GNAT"/>
    <property type="match status" value="1"/>
</dbReference>
<dbReference type="GO" id="GO:0008080">
    <property type="term" value="F:N-acetyltransferase activity"/>
    <property type="evidence" value="ECO:0007669"/>
    <property type="project" value="TreeGrafter"/>
</dbReference>
<dbReference type="STRING" id="334426.A0A0R3PLZ5"/>
<protein>
    <submittedName>
        <fullName evidence="4">N-acetyltransferase domain-containing protein</fullName>
    </submittedName>
</protein>
<dbReference type="Pfam" id="PF00583">
    <property type="entry name" value="Acetyltransf_1"/>
    <property type="match status" value="1"/>
</dbReference>
<dbReference type="Gene3D" id="3.40.630.30">
    <property type="match status" value="1"/>
</dbReference>
<dbReference type="OMA" id="CDYVATV"/>
<gene>
    <name evidence="2" type="ORF">ACOC_LOCUS5828</name>
</gene>
<dbReference type="OrthoDB" id="5799199at2759"/>
<evidence type="ECO:0000313" key="2">
    <source>
        <dbReference type="EMBL" id="VDM57413.1"/>
    </source>
</evidence>
<dbReference type="InterPro" id="IPR000182">
    <property type="entry name" value="GNAT_dom"/>
</dbReference>
<reference evidence="4" key="1">
    <citation type="submission" date="2017-02" db="UniProtKB">
        <authorList>
            <consortium name="WormBaseParasite"/>
        </authorList>
    </citation>
    <scope>IDENTIFICATION</scope>
</reference>
<dbReference type="SUPFAM" id="SSF55729">
    <property type="entry name" value="Acyl-CoA N-acyltransferases (Nat)"/>
    <property type="match status" value="1"/>
</dbReference>
<proteinExistence type="predicted"/>
<dbReference type="EMBL" id="UYYA01003897">
    <property type="protein sequence ID" value="VDM57413.1"/>
    <property type="molecule type" value="Genomic_DNA"/>
</dbReference>
<feature type="domain" description="N-acetyltransferase" evidence="1">
    <location>
        <begin position="45"/>
        <end position="197"/>
    </location>
</feature>
<evidence type="ECO:0000313" key="3">
    <source>
        <dbReference type="Proteomes" id="UP000267027"/>
    </source>
</evidence>
<dbReference type="PANTHER" id="PTHR20905">
    <property type="entry name" value="N-ACETYLTRANSFERASE-RELATED"/>
    <property type="match status" value="1"/>
</dbReference>
<evidence type="ECO:0000313" key="4">
    <source>
        <dbReference type="WBParaSite" id="ACOC_0000582701-mRNA-1"/>
    </source>
</evidence>
<dbReference type="PANTHER" id="PTHR20905:SF1">
    <property type="entry name" value="AT07410P-RELATED"/>
    <property type="match status" value="1"/>
</dbReference>
<dbReference type="CDD" id="cd04301">
    <property type="entry name" value="NAT_SF"/>
    <property type="match status" value="1"/>
</dbReference>
<sequence>MFADMHFSIATRKHAEEIEEFLHAEFGTREPMTICLNPSRADLSDNFRDLAHAGCSNEKYSTLVHQRDRGRVTSKCLALQEFPEIAKGPYKQHKANQLTAFVDAMEQALRRLPDAFTKYLKIDILCVAGDAKGRGLGKELVQRAVKIARAEGCEWVTAVATAAASQAIFSQLGFKTIYQIPFANFRENGVVVFNNLSDGCISGKLVALRLND</sequence>
<dbReference type="AlphaFoldDB" id="A0A0R3PLZ5"/>
<organism evidence="4">
    <name type="scientific">Angiostrongylus costaricensis</name>
    <name type="common">Nematode worm</name>
    <dbReference type="NCBI Taxonomy" id="334426"/>
    <lineage>
        <taxon>Eukaryota</taxon>
        <taxon>Metazoa</taxon>
        <taxon>Ecdysozoa</taxon>
        <taxon>Nematoda</taxon>
        <taxon>Chromadorea</taxon>
        <taxon>Rhabditida</taxon>
        <taxon>Rhabditina</taxon>
        <taxon>Rhabditomorpha</taxon>
        <taxon>Strongyloidea</taxon>
        <taxon>Metastrongylidae</taxon>
        <taxon>Angiostrongylus</taxon>
    </lineage>
</organism>
<keyword evidence="3" id="KW-1185">Reference proteome</keyword>
<reference evidence="2 3" key="2">
    <citation type="submission" date="2018-11" db="EMBL/GenBank/DDBJ databases">
        <authorList>
            <consortium name="Pathogen Informatics"/>
        </authorList>
    </citation>
    <scope>NUCLEOTIDE SEQUENCE [LARGE SCALE GENOMIC DNA]</scope>
    <source>
        <strain evidence="2 3">Costa Rica</strain>
    </source>
</reference>
<name>A0A0R3PLZ5_ANGCS</name>
<evidence type="ECO:0000259" key="1">
    <source>
        <dbReference type="PROSITE" id="PS51186"/>
    </source>
</evidence>
<dbReference type="WBParaSite" id="ACOC_0000582701-mRNA-1">
    <property type="protein sequence ID" value="ACOC_0000582701-mRNA-1"/>
    <property type="gene ID" value="ACOC_0000582701"/>
</dbReference>
<accession>A0A0R3PLZ5</accession>
<dbReference type="InterPro" id="IPR016181">
    <property type="entry name" value="Acyl_CoA_acyltransferase"/>
</dbReference>